<proteinExistence type="inferred from homology"/>
<keyword evidence="9" id="KW-1185">Reference proteome</keyword>
<evidence type="ECO:0000313" key="8">
    <source>
        <dbReference type="EMBL" id="SHK68598.1"/>
    </source>
</evidence>
<dbReference type="InterPro" id="IPR033985">
    <property type="entry name" value="SusD-like_N"/>
</dbReference>
<dbReference type="SUPFAM" id="SSF48452">
    <property type="entry name" value="TPR-like"/>
    <property type="match status" value="1"/>
</dbReference>
<evidence type="ECO:0000259" key="7">
    <source>
        <dbReference type="Pfam" id="PF14322"/>
    </source>
</evidence>
<keyword evidence="3" id="KW-0732">Signal</keyword>
<dbReference type="EMBL" id="FRAA01000007">
    <property type="protein sequence ID" value="SHK68598.1"/>
    <property type="molecule type" value="Genomic_DNA"/>
</dbReference>
<dbReference type="InterPro" id="IPR012944">
    <property type="entry name" value="SusD_RagB_dom"/>
</dbReference>
<name>A0A1M6UHP0_REIAG</name>
<evidence type="ECO:0000256" key="3">
    <source>
        <dbReference type="ARBA" id="ARBA00022729"/>
    </source>
</evidence>
<dbReference type="InterPro" id="IPR011990">
    <property type="entry name" value="TPR-like_helical_dom_sf"/>
</dbReference>
<dbReference type="RefSeq" id="WP_073124294.1">
    <property type="nucleotide sequence ID" value="NZ_FRAA01000007.1"/>
</dbReference>
<keyword evidence="5" id="KW-0998">Cell outer membrane</keyword>
<dbReference type="Pfam" id="PF07980">
    <property type="entry name" value="SusD_RagB"/>
    <property type="match status" value="1"/>
</dbReference>
<dbReference type="AlphaFoldDB" id="A0A1M6UHP0"/>
<gene>
    <name evidence="8" type="ORF">SAMN04488028_107119</name>
</gene>
<dbReference type="Proteomes" id="UP000184474">
    <property type="component" value="Unassembled WGS sequence"/>
</dbReference>
<evidence type="ECO:0000259" key="6">
    <source>
        <dbReference type="Pfam" id="PF07980"/>
    </source>
</evidence>
<dbReference type="CDD" id="cd08977">
    <property type="entry name" value="SusD"/>
    <property type="match status" value="1"/>
</dbReference>
<reference evidence="9" key="1">
    <citation type="submission" date="2016-11" db="EMBL/GenBank/DDBJ databases">
        <authorList>
            <person name="Varghese N."/>
            <person name="Submissions S."/>
        </authorList>
    </citation>
    <scope>NUCLEOTIDE SEQUENCE [LARGE SCALE GENOMIC DNA]</scope>
    <source>
        <strain evidence="9">DSM 26134</strain>
    </source>
</reference>
<feature type="domain" description="SusD-like N-terminal" evidence="7">
    <location>
        <begin position="106"/>
        <end position="225"/>
    </location>
</feature>
<accession>A0A1M6UHP0</accession>
<comment type="subcellular location">
    <subcellularLocation>
        <location evidence="1">Cell outer membrane</location>
    </subcellularLocation>
</comment>
<organism evidence="8 9">
    <name type="scientific">Reichenbachiella agariperforans</name>
    <dbReference type="NCBI Taxonomy" id="156994"/>
    <lineage>
        <taxon>Bacteria</taxon>
        <taxon>Pseudomonadati</taxon>
        <taxon>Bacteroidota</taxon>
        <taxon>Cytophagia</taxon>
        <taxon>Cytophagales</taxon>
        <taxon>Reichenbachiellaceae</taxon>
        <taxon>Reichenbachiella</taxon>
    </lineage>
</organism>
<evidence type="ECO:0000256" key="5">
    <source>
        <dbReference type="ARBA" id="ARBA00023237"/>
    </source>
</evidence>
<dbReference type="Pfam" id="PF14322">
    <property type="entry name" value="SusD-like_3"/>
    <property type="match status" value="1"/>
</dbReference>
<keyword evidence="4" id="KW-0472">Membrane</keyword>
<dbReference type="GO" id="GO:0009279">
    <property type="term" value="C:cell outer membrane"/>
    <property type="evidence" value="ECO:0007669"/>
    <property type="project" value="UniProtKB-SubCell"/>
</dbReference>
<sequence>MKINKIFPIAGMLTMLLLGHTACDESKILEQTNPNAPAASTFWQTADDAKKGIMGAYAPFTDIWYYTRFEVFVSDYRDDLVNGYGTSERTAAGQFAGVPESNAAFWVWAAMFKGVSRANDVLANVPDIDMDQSAKDNILGEAYFIRAFNYFNLVNTWLNVPLIIVPAGEILNTREVPQADPAVVWEQIEKDLLEAQKLLPSDWSETDKGRVTNMGATAMLGKAYLYQKKYDEAKAAFEKILDPASGYGLEADYRDNFREASENNKESLFEIQLLADGNQGWCADCASHGTGAAFHQDLAPQSYTGQDGMRINQWALDLFLDETTINGEIDPRAFTTLFWNTTETTTYQGDVLQSATYEGTSFQDAYGATDQRIFASKHLDFEQGYSAASIGWHFSGNNLRLIRYADILLMYAEAEFELNGSTQVALDAINEVRARVDMPAFTTLTMQDIRDERVKELSLERSRYYDLLRWGLVKSRIADNSSIKSESGGTGAYQPGREYMAIPSIELDNSDVFTQNPGYNN</sequence>
<feature type="domain" description="RagB/SusD" evidence="6">
    <location>
        <begin position="265"/>
        <end position="519"/>
    </location>
</feature>
<dbReference type="STRING" id="156994.SAMN04488028_107119"/>
<evidence type="ECO:0000256" key="2">
    <source>
        <dbReference type="ARBA" id="ARBA00006275"/>
    </source>
</evidence>
<evidence type="ECO:0000313" key="9">
    <source>
        <dbReference type="Proteomes" id="UP000184474"/>
    </source>
</evidence>
<evidence type="ECO:0000256" key="4">
    <source>
        <dbReference type="ARBA" id="ARBA00023136"/>
    </source>
</evidence>
<evidence type="ECO:0000256" key="1">
    <source>
        <dbReference type="ARBA" id="ARBA00004442"/>
    </source>
</evidence>
<comment type="similarity">
    <text evidence="2">Belongs to the SusD family.</text>
</comment>
<protein>
    <submittedName>
        <fullName evidence="8">Starch-binding associating with outer membrane</fullName>
    </submittedName>
</protein>
<dbReference type="Gene3D" id="1.25.40.390">
    <property type="match status" value="1"/>
</dbReference>